<dbReference type="SMART" id="SM01302">
    <property type="entry name" value="Raptor_N"/>
    <property type="match status" value="1"/>
</dbReference>
<dbReference type="GO" id="GO:0030674">
    <property type="term" value="F:protein-macromolecule adaptor activity"/>
    <property type="evidence" value="ECO:0007669"/>
    <property type="project" value="TreeGrafter"/>
</dbReference>
<feature type="region of interest" description="Disordered" evidence="4">
    <location>
        <begin position="788"/>
        <end position="813"/>
    </location>
</feature>
<proteinExistence type="inferred from homology"/>
<dbReference type="GO" id="GO:0071230">
    <property type="term" value="P:cellular response to amino acid stimulus"/>
    <property type="evidence" value="ECO:0007669"/>
    <property type="project" value="TreeGrafter"/>
</dbReference>
<dbReference type="Pfam" id="PF00400">
    <property type="entry name" value="WD40"/>
    <property type="match status" value="1"/>
</dbReference>
<dbReference type="SMART" id="SM00320">
    <property type="entry name" value="WD40"/>
    <property type="match status" value="3"/>
</dbReference>
<dbReference type="PRINTS" id="PR01547">
    <property type="entry name" value="YEAST176DUF"/>
</dbReference>
<dbReference type="Pfam" id="PF14538">
    <property type="entry name" value="Raptor_N"/>
    <property type="match status" value="1"/>
</dbReference>
<dbReference type="InterPro" id="IPR036322">
    <property type="entry name" value="WD40_repeat_dom_sf"/>
</dbReference>
<dbReference type="SUPFAM" id="SSF50978">
    <property type="entry name" value="WD40 repeat-like"/>
    <property type="match status" value="1"/>
</dbReference>
<evidence type="ECO:0000256" key="3">
    <source>
        <dbReference type="ARBA" id="ARBA00022737"/>
    </source>
</evidence>
<evidence type="ECO:0000256" key="2">
    <source>
        <dbReference type="ARBA" id="ARBA00022574"/>
    </source>
</evidence>
<accession>A0A8L9MNE2</accession>
<name>A0A8L9MNE2_STRRB</name>
<dbReference type="PANTHER" id="PTHR12848:SF16">
    <property type="entry name" value="REGULATORY-ASSOCIATED PROTEIN OF MTOR"/>
    <property type="match status" value="1"/>
</dbReference>
<dbReference type="InterPro" id="IPR029347">
    <property type="entry name" value="Raptor_N"/>
</dbReference>
<comment type="similarity">
    <text evidence="1">Belongs to the WD repeat RAPTOR family.</text>
</comment>
<dbReference type="PANTHER" id="PTHR12848">
    <property type="entry name" value="REGULATORY-ASSOCIATED PROTEIN OF MTOR"/>
    <property type="match status" value="1"/>
</dbReference>
<dbReference type="GO" id="GO:0010506">
    <property type="term" value="P:regulation of autophagy"/>
    <property type="evidence" value="ECO:0007669"/>
    <property type="project" value="TreeGrafter"/>
</dbReference>
<protein>
    <submittedName>
        <fullName evidence="7">Regulatory-associated protein of mTOR</fullName>
    </submittedName>
</protein>
<keyword evidence="6" id="KW-1185">Reference proteome</keyword>
<dbReference type="GO" id="GO:0030307">
    <property type="term" value="P:positive regulation of cell growth"/>
    <property type="evidence" value="ECO:0007669"/>
    <property type="project" value="TreeGrafter"/>
</dbReference>
<reference evidence="7" key="2">
    <citation type="submission" date="2022-04" db="UniProtKB">
        <authorList>
            <consortium name="WormBaseParasite"/>
        </authorList>
    </citation>
    <scope>IDENTIFICATION</scope>
</reference>
<dbReference type="WBParaSite" id="SRAE_1000150700.1">
    <property type="protein sequence ID" value="SRAE_1000150700.1"/>
    <property type="gene ID" value="WBGene00258114"/>
</dbReference>
<evidence type="ECO:0000256" key="1">
    <source>
        <dbReference type="ARBA" id="ARBA00009257"/>
    </source>
</evidence>
<reference evidence="6 7" key="1">
    <citation type="submission" date="2014-09" db="EMBL/GenBank/DDBJ databases">
        <authorList>
            <person name="Martin A.A."/>
        </authorList>
    </citation>
    <scope>NUCLEOTIDE SEQUENCE</scope>
    <source>
        <strain evidence="6 7">ED321</strain>
    </source>
</reference>
<dbReference type="InterPro" id="IPR016024">
    <property type="entry name" value="ARM-type_fold"/>
</dbReference>
<evidence type="ECO:0000313" key="6">
    <source>
        <dbReference type="Proteomes" id="UP000035682"/>
    </source>
</evidence>
<dbReference type="InterPro" id="IPR011989">
    <property type="entry name" value="ARM-like"/>
</dbReference>
<feature type="compositionally biased region" description="Polar residues" evidence="4">
    <location>
        <begin position="799"/>
        <end position="813"/>
    </location>
</feature>
<dbReference type="GO" id="GO:0031931">
    <property type="term" value="C:TORC1 complex"/>
    <property type="evidence" value="ECO:0007669"/>
    <property type="project" value="InterPro"/>
</dbReference>
<feature type="domain" description="Raptor N-terminal CASPase-like" evidence="5">
    <location>
        <begin position="20"/>
        <end position="174"/>
    </location>
</feature>
<sequence length="1538" mass="175384">TFNLTTFYFYKSLILLYCSMTKTVTVALVLCLNVGTEPPNTPKTASNVRKISGYEIISGTGNSKLSQKIANTLQKNFERLQPRARYRLICDSTTEDVRKLLIGIRRSARDDRVLMYFNGFGVPPPTENGEIWVFDKNITKYIPLNILDLMAWMNGPSVYIWDMHMAGRVPDGMTNFSSSNLKEYLQERKKQHERKMQQEREHPTGYHDDFSNLSINEQIKAFEKWKNESIHFAACGKEEYLPVYDEVWTDIFTQCLTYPVQTSLFVHLFHHPELRERYGMGLIEVIPGDLNNRKTLLGELNWVFTAITDTIAYTAFSKEIFSKYFRTDLLVASLFRSFLLASRVMESFHCTAISVPSLPNTSRHELWRAWDHALDMCLMKLNESKQQHGFQYWKHGPGQEIFTSTHMKHDILVKLTPVEKNSEYEYQFSTFFMEQMTAFEVWLRYNDSENFEPQQLPVLLQVLLSQAHRVRALELLARFLDVGEEAVKSALVVGCFPYVVKLLQCSTPELKPWLAFIWAKILAVCPEKGEELLVEARFQYFIDLLKDKSISLNFKMVLAFVLSNLIMHGNVVSKQLFIDNNFLSICVELFSHDDISKANILKLWLLISLGRLWADYNEARWQAIRAVGYDKVMDFLDDDMPEIRAAAIFALGCLIKNKSLNNEHATVVDQDICVKVCEKGTFDGSELVRSELIVAAQWFIMDFETHFVSLFSNLSTSANNRRSRSSNSFTNESGFYNSSYGVSPTSYIPSSAVSLPDVERSSKGNMLKQLLNRSASFLKSNGRSELRTINEKSSRKESCSSVNTLADDSSEDSSINNKIRESLKYQVLGQISVLTENTFNDPYERIWLSMLRLTLDPVKKIENMALDIFTFIKQKHEDATFSSRRKISTTSVESSLYALQTNGSNRLSTNSILSTSYRDKLMQSMGSQIDQNGDTFNSKTNATFEIGSPGNGILPKRIRQISQCSNRSEAENENLREDGCSNSPDRYDFEISSRGSSVYTPKRKMFEKANTLYKVKETTEESSNNIQKQIVSTNFIEKCTNKFKEPILESLNMGWYGDESSSDSDSASLDRSIDILKIISSKNDSTTTPIANFVTQPIVDSSRPTDWASQAYRSLLQTGTKDAYQLKKEGVKCDKMKFFLNTQRRIHCLAFSTIRPYLYCCDGSSIRIIDWEKPVDKTTSINSIDSRTVKIINNKNDIYSCADVSKLMVINITTREMVVSGTNEGMFKVFDPGYDRHSANFESFKNTSGGPIIIKDGNVYDQSFEEYPKMITASFIFNEQDRIGGNKKDQASCNTTFYEWDQNEGVLIATGNVSCIRLWDMQTEKTKQDIEFKSSKIRHISCMASNLENNFIACGSRDGLIRLYDPRMPYYKGNPCVTTIKSDMSAIIGISLVPTNSGIRMVSGCQDGEIKVYDPRCYTEPLIEYDVYKDYINFNNNFSTTQKSNINPNKFFSPPSKSFISQKLSLKNLFVQTSNGVIGCITDAATCHLYDVNEKSIITNLRLPDTLRKSANMYGEFHSNRILYACYGGTGYLTCHNM</sequence>
<evidence type="ECO:0000256" key="4">
    <source>
        <dbReference type="SAM" id="MobiDB-lite"/>
    </source>
</evidence>
<dbReference type="InterPro" id="IPR001680">
    <property type="entry name" value="WD40_rpt"/>
</dbReference>
<dbReference type="GO" id="GO:0038202">
    <property type="term" value="P:TORC1 signaling"/>
    <property type="evidence" value="ECO:0007669"/>
    <property type="project" value="TreeGrafter"/>
</dbReference>
<dbReference type="Gene3D" id="1.25.10.10">
    <property type="entry name" value="Leucine-rich Repeat Variant"/>
    <property type="match status" value="1"/>
</dbReference>
<dbReference type="InterPro" id="IPR015943">
    <property type="entry name" value="WD40/YVTN_repeat-like_dom_sf"/>
</dbReference>
<evidence type="ECO:0000313" key="7">
    <source>
        <dbReference type="WBParaSite" id="SRAE_1000150700.1"/>
    </source>
</evidence>
<keyword evidence="3" id="KW-0677">Repeat</keyword>
<gene>
    <name evidence="7" type="primary">SRAE_1000150700</name>
</gene>
<dbReference type="Gene3D" id="2.130.10.10">
    <property type="entry name" value="YVTN repeat-like/Quinoprotein amine dehydrogenase"/>
    <property type="match status" value="1"/>
</dbReference>
<feature type="compositionally biased region" description="Basic and acidic residues" evidence="4">
    <location>
        <begin position="788"/>
        <end position="798"/>
    </location>
</feature>
<dbReference type="GO" id="GO:0009267">
    <property type="term" value="P:cellular response to starvation"/>
    <property type="evidence" value="ECO:0007669"/>
    <property type="project" value="TreeGrafter"/>
</dbReference>
<keyword evidence="2" id="KW-0853">WD repeat</keyword>
<dbReference type="InterPro" id="IPR004083">
    <property type="entry name" value="Raptor"/>
</dbReference>
<dbReference type="Proteomes" id="UP000035682">
    <property type="component" value="Unplaced"/>
</dbReference>
<dbReference type="SUPFAM" id="SSF48371">
    <property type="entry name" value="ARM repeat"/>
    <property type="match status" value="1"/>
</dbReference>
<evidence type="ECO:0000259" key="5">
    <source>
        <dbReference type="SMART" id="SM01302"/>
    </source>
</evidence>
<feature type="region of interest" description="Disordered" evidence="4">
    <location>
        <begin position="968"/>
        <end position="987"/>
    </location>
</feature>
<organism evidence="6 7">
    <name type="scientific">Strongyloides ratti</name>
    <name type="common">Parasitic roundworm</name>
    <dbReference type="NCBI Taxonomy" id="34506"/>
    <lineage>
        <taxon>Eukaryota</taxon>
        <taxon>Metazoa</taxon>
        <taxon>Ecdysozoa</taxon>
        <taxon>Nematoda</taxon>
        <taxon>Chromadorea</taxon>
        <taxon>Rhabditida</taxon>
        <taxon>Tylenchina</taxon>
        <taxon>Panagrolaimomorpha</taxon>
        <taxon>Strongyloidoidea</taxon>
        <taxon>Strongyloididae</taxon>
        <taxon>Strongyloides</taxon>
    </lineage>
</organism>
<dbReference type="GO" id="GO:0005737">
    <property type="term" value="C:cytoplasm"/>
    <property type="evidence" value="ECO:0007669"/>
    <property type="project" value="TreeGrafter"/>
</dbReference>
<dbReference type="OMA" id="RYNDSEN"/>
<dbReference type="OrthoDB" id="10262360at2759"/>